<dbReference type="AlphaFoldDB" id="J2IA28"/>
<protein>
    <submittedName>
        <fullName evidence="3">Site-specific recombinase, phage integrase family protein</fullName>
    </submittedName>
</protein>
<name>J2IA28_9ALTE</name>
<organism evidence="3 4">
    <name type="scientific">Alishewanella aestuarii B11</name>
    <dbReference type="NCBI Taxonomy" id="1197174"/>
    <lineage>
        <taxon>Bacteria</taxon>
        <taxon>Pseudomonadati</taxon>
        <taxon>Pseudomonadota</taxon>
        <taxon>Gammaproteobacteria</taxon>
        <taxon>Alteromonadales</taxon>
        <taxon>Alteromonadaceae</taxon>
        <taxon>Alishewanella</taxon>
    </lineage>
</organism>
<dbReference type="GO" id="GO:0003677">
    <property type="term" value="F:DNA binding"/>
    <property type="evidence" value="ECO:0007669"/>
    <property type="project" value="InterPro"/>
</dbReference>
<feature type="domain" description="Tyr recombinase" evidence="2">
    <location>
        <begin position="1"/>
        <end position="85"/>
    </location>
</feature>
<dbReference type="InterPro" id="IPR013762">
    <property type="entry name" value="Integrase-like_cat_sf"/>
</dbReference>
<dbReference type="Proteomes" id="UP000012043">
    <property type="component" value="Unassembled WGS sequence"/>
</dbReference>
<dbReference type="InterPro" id="IPR002104">
    <property type="entry name" value="Integrase_catalytic"/>
</dbReference>
<dbReference type="Gene3D" id="1.10.443.10">
    <property type="entry name" value="Intergrase catalytic core"/>
    <property type="match status" value="1"/>
</dbReference>
<dbReference type="InterPro" id="IPR011010">
    <property type="entry name" value="DNA_brk_join_enz"/>
</dbReference>
<evidence type="ECO:0000259" key="2">
    <source>
        <dbReference type="PROSITE" id="PS51898"/>
    </source>
</evidence>
<dbReference type="RefSeq" id="WP_008610168.1">
    <property type="nucleotide sequence ID" value="NZ_ALAB01000041.1"/>
</dbReference>
<keyword evidence="4" id="KW-1185">Reference proteome</keyword>
<dbReference type="Pfam" id="PF00589">
    <property type="entry name" value="Phage_integrase"/>
    <property type="match status" value="1"/>
</dbReference>
<evidence type="ECO:0000313" key="4">
    <source>
        <dbReference type="Proteomes" id="UP000012043"/>
    </source>
</evidence>
<dbReference type="PROSITE" id="PS51898">
    <property type="entry name" value="TYR_RECOMBINASE"/>
    <property type="match status" value="1"/>
</dbReference>
<sequence>MFPSLVTGKRLDKKAMQKPWAKIRELAGLPDNLNLYTLRLNFASQLIAKGADLLTVSKLMAHTNIQTTIKHYGHLVQNKAKEYLDFL</sequence>
<dbReference type="GO" id="GO:0006310">
    <property type="term" value="P:DNA recombination"/>
    <property type="evidence" value="ECO:0007669"/>
    <property type="project" value="UniProtKB-KW"/>
</dbReference>
<evidence type="ECO:0000256" key="1">
    <source>
        <dbReference type="ARBA" id="ARBA00023172"/>
    </source>
</evidence>
<dbReference type="PATRIC" id="fig|1197174.4.peg.3055"/>
<dbReference type="GO" id="GO:0015074">
    <property type="term" value="P:DNA integration"/>
    <property type="evidence" value="ECO:0007669"/>
    <property type="project" value="InterPro"/>
</dbReference>
<dbReference type="SUPFAM" id="SSF56349">
    <property type="entry name" value="DNA breaking-rejoining enzymes"/>
    <property type="match status" value="1"/>
</dbReference>
<proteinExistence type="predicted"/>
<comment type="caution">
    <text evidence="3">The sequence shown here is derived from an EMBL/GenBank/DDBJ whole genome shotgun (WGS) entry which is preliminary data.</text>
</comment>
<reference evidence="3 4" key="1">
    <citation type="journal article" date="2012" name="J. Bacteriol.">
        <title>Genome Sequence of Pectin-Degrading Alishewanella aestuarii Strain B11T, Isolated from Tidal Flat Sediment.</title>
        <authorList>
            <person name="Jung J."/>
            <person name="Choi S."/>
            <person name="Chun J."/>
            <person name="Park W."/>
        </authorList>
    </citation>
    <scope>NUCLEOTIDE SEQUENCE [LARGE SCALE GENOMIC DNA]</scope>
    <source>
        <strain evidence="3 4">B11</strain>
    </source>
</reference>
<evidence type="ECO:0000313" key="3">
    <source>
        <dbReference type="EMBL" id="EJI83917.1"/>
    </source>
</evidence>
<gene>
    <name evidence="3" type="ORF">AEST_31230</name>
</gene>
<accession>J2IA28</accession>
<dbReference type="EMBL" id="ALAB01000041">
    <property type="protein sequence ID" value="EJI83917.1"/>
    <property type="molecule type" value="Genomic_DNA"/>
</dbReference>
<keyword evidence="1" id="KW-0233">DNA recombination</keyword>